<dbReference type="NCBIfam" id="TIGR02532">
    <property type="entry name" value="IV_pilin_GFxxxE"/>
    <property type="match status" value="1"/>
</dbReference>
<dbReference type="PANTHER" id="PTHR30093">
    <property type="entry name" value="GENERAL SECRETION PATHWAY PROTEIN G"/>
    <property type="match status" value="1"/>
</dbReference>
<feature type="transmembrane region" description="Helical" evidence="4">
    <location>
        <begin position="12"/>
        <end position="35"/>
    </location>
</feature>
<proteinExistence type="inferred from homology"/>
<protein>
    <submittedName>
        <fullName evidence="5">Pilin</fullName>
    </submittedName>
</protein>
<evidence type="ECO:0000313" key="6">
    <source>
        <dbReference type="Proteomes" id="UP001181355"/>
    </source>
</evidence>
<evidence type="ECO:0000256" key="3">
    <source>
        <dbReference type="RuleBase" id="RU000389"/>
    </source>
</evidence>
<dbReference type="PANTHER" id="PTHR30093:SF34">
    <property type="entry name" value="PREPILIN PEPTIDASE-DEPENDENT PROTEIN D"/>
    <property type="match status" value="1"/>
</dbReference>
<dbReference type="SUPFAM" id="SSF54523">
    <property type="entry name" value="Pili subunits"/>
    <property type="match status" value="1"/>
</dbReference>
<dbReference type="InterPro" id="IPR001082">
    <property type="entry name" value="Pilin"/>
</dbReference>
<organism evidence="5 6">
    <name type="scientific">Undibacterium cyanobacteriorum</name>
    <dbReference type="NCBI Taxonomy" id="3073561"/>
    <lineage>
        <taxon>Bacteria</taxon>
        <taxon>Pseudomonadati</taxon>
        <taxon>Pseudomonadota</taxon>
        <taxon>Betaproteobacteria</taxon>
        <taxon>Burkholderiales</taxon>
        <taxon>Oxalobacteraceae</taxon>
        <taxon>Undibacterium</taxon>
    </lineage>
</organism>
<keyword evidence="4" id="KW-0472">Membrane</keyword>
<dbReference type="InterPro" id="IPR045584">
    <property type="entry name" value="Pilin-like"/>
</dbReference>
<accession>A0ABY9RKC2</accession>
<dbReference type="Pfam" id="PF00114">
    <property type="entry name" value="Pilin"/>
    <property type="match status" value="1"/>
</dbReference>
<evidence type="ECO:0000256" key="4">
    <source>
        <dbReference type="SAM" id="Phobius"/>
    </source>
</evidence>
<name>A0ABY9RKC2_9BURK</name>
<sequence>MHITTRNFQKGFTLIELMIVVAIIGILAAVALPAYKDYTVRAKVTEVMLAASAGKDSVVEHFVVKGTLPTTAQIALATQSTKYVSSVGWSGTVLTATATGETKINGSTITLTPSVTGDVLNWTCSGTIAAQYRPASCK</sequence>
<evidence type="ECO:0000256" key="2">
    <source>
        <dbReference type="ARBA" id="ARBA00022481"/>
    </source>
</evidence>
<dbReference type="EMBL" id="CP133720">
    <property type="protein sequence ID" value="WMW81647.1"/>
    <property type="molecule type" value="Genomic_DNA"/>
</dbReference>
<keyword evidence="4" id="KW-0812">Transmembrane</keyword>
<evidence type="ECO:0000256" key="1">
    <source>
        <dbReference type="ARBA" id="ARBA00005233"/>
    </source>
</evidence>
<dbReference type="PROSITE" id="PS00409">
    <property type="entry name" value="PROKAR_NTER_METHYL"/>
    <property type="match status" value="1"/>
</dbReference>
<keyword evidence="4" id="KW-1133">Transmembrane helix</keyword>
<dbReference type="Gene3D" id="3.30.700.10">
    <property type="entry name" value="Glycoprotein, Type 4 Pilin"/>
    <property type="match status" value="1"/>
</dbReference>
<evidence type="ECO:0000313" key="5">
    <source>
        <dbReference type="EMBL" id="WMW81647.1"/>
    </source>
</evidence>
<dbReference type="Proteomes" id="UP001181355">
    <property type="component" value="Chromosome"/>
</dbReference>
<reference evidence="5" key="1">
    <citation type="submission" date="2023-09" db="EMBL/GenBank/DDBJ databases">
        <title>Undibacterium sp. 20NA77.5 isolated from freshwater.</title>
        <authorList>
            <person name="Le V."/>
            <person name="Ko S.-R."/>
            <person name="Ahn C.-Y."/>
            <person name="Oh H.-M."/>
        </authorList>
    </citation>
    <scope>NUCLEOTIDE SEQUENCE</scope>
    <source>
        <strain evidence="5">20NA77.5</strain>
    </source>
</reference>
<keyword evidence="2" id="KW-0488">Methylation</keyword>
<gene>
    <name evidence="5" type="ORF">RF679_05050</name>
</gene>
<keyword evidence="6" id="KW-1185">Reference proteome</keyword>
<dbReference type="InterPro" id="IPR012902">
    <property type="entry name" value="N_methyl_site"/>
</dbReference>
<dbReference type="RefSeq" id="WP_309483125.1">
    <property type="nucleotide sequence ID" value="NZ_CP133720.1"/>
</dbReference>
<comment type="similarity">
    <text evidence="1 3">Belongs to the N-Me-Phe pilin family.</text>
</comment>
<keyword evidence="3" id="KW-0281">Fimbrium</keyword>
<dbReference type="Pfam" id="PF07963">
    <property type="entry name" value="N_methyl"/>
    <property type="match status" value="1"/>
</dbReference>